<dbReference type="KEGG" id="same:SAMCFNEI73_Ch1554"/>
<protein>
    <recommendedName>
        <fullName evidence="1">EAL domain-containing protein</fullName>
    </recommendedName>
</protein>
<accession>A0A1L3LLB2</accession>
<evidence type="ECO:0000313" key="2">
    <source>
        <dbReference type="EMBL" id="APG90855.1"/>
    </source>
</evidence>
<dbReference type="Proteomes" id="UP000182306">
    <property type="component" value="Chromosome"/>
</dbReference>
<name>A0A1L3LLB2_9HYPH</name>
<gene>
    <name evidence="2" type="ORF">SAMCFNEI73_Ch1554</name>
</gene>
<sequence>MGTRLKARAAIRKLKCSGIKFALDDFGCRDISGKRLSEASAASAFSLVIA</sequence>
<evidence type="ECO:0000313" key="3">
    <source>
        <dbReference type="Proteomes" id="UP000182306"/>
    </source>
</evidence>
<dbReference type="AlphaFoldDB" id="A0A1L3LLB2"/>
<organism evidence="2 3">
    <name type="scientific">Sinorhizobium americanum</name>
    <dbReference type="NCBI Taxonomy" id="194963"/>
    <lineage>
        <taxon>Bacteria</taxon>
        <taxon>Pseudomonadati</taxon>
        <taxon>Pseudomonadota</taxon>
        <taxon>Alphaproteobacteria</taxon>
        <taxon>Hyphomicrobiales</taxon>
        <taxon>Rhizobiaceae</taxon>
        <taxon>Sinorhizobium/Ensifer group</taxon>
        <taxon>Sinorhizobium</taxon>
    </lineage>
</organism>
<dbReference type="InterPro" id="IPR001633">
    <property type="entry name" value="EAL_dom"/>
</dbReference>
<proteinExistence type="predicted"/>
<dbReference type="EMBL" id="CP013107">
    <property type="protein sequence ID" value="APG90855.1"/>
    <property type="molecule type" value="Genomic_DNA"/>
</dbReference>
<keyword evidence="3" id="KW-1185">Reference proteome</keyword>
<feature type="domain" description="EAL" evidence="1">
    <location>
        <begin position="1"/>
        <end position="50"/>
    </location>
</feature>
<evidence type="ECO:0000259" key="1">
    <source>
        <dbReference type="PROSITE" id="PS50883"/>
    </source>
</evidence>
<dbReference type="STRING" id="194963.SAMCFNEI73_Ch1554"/>
<reference evidence="2 3" key="1">
    <citation type="submission" date="2015-10" db="EMBL/GenBank/DDBJ databases">
        <title>Genomic differences between typical nodule nitrogen-fixing rhizobial strains and those coming from bean seeds.</title>
        <authorList>
            <person name="Peralta H."/>
            <person name="Aguilar-Vera A."/>
            <person name="Diaz R."/>
            <person name="Mora Y."/>
            <person name="Martinez-Batallar G."/>
            <person name="Salazar E."/>
            <person name="Vargas-Lagunas C."/>
            <person name="Encarnacion S."/>
            <person name="Girard L."/>
            <person name="Mora J."/>
        </authorList>
    </citation>
    <scope>NUCLEOTIDE SEQUENCE [LARGE SCALE GENOMIC DNA]</scope>
    <source>
        <strain evidence="2 3">CFNEI 73</strain>
    </source>
</reference>
<dbReference type="PROSITE" id="PS50883">
    <property type="entry name" value="EAL"/>
    <property type="match status" value="1"/>
</dbReference>